<feature type="domain" description="Thioredoxin" evidence="5">
    <location>
        <begin position="1"/>
        <end position="105"/>
    </location>
</feature>
<dbReference type="SUPFAM" id="SSF52833">
    <property type="entry name" value="Thioredoxin-like"/>
    <property type="match status" value="1"/>
</dbReference>
<name>A0A7X0JV20_9GAMM</name>
<dbReference type="AlphaFoldDB" id="A0A7X0JV20"/>
<evidence type="ECO:0000313" key="7">
    <source>
        <dbReference type="Proteomes" id="UP000528457"/>
    </source>
</evidence>
<dbReference type="Gene3D" id="3.40.30.10">
    <property type="entry name" value="Glutaredoxin"/>
    <property type="match status" value="1"/>
</dbReference>
<dbReference type="PROSITE" id="PS00194">
    <property type="entry name" value="THIOREDOXIN_1"/>
    <property type="match status" value="1"/>
</dbReference>
<keyword evidence="2" id="KW-0249">Electron transport</keyword>
<keyword evidence="7" id="KW-1185">Reference proteome</keyword>
<dbReference type="EMBL" id="JACHHT010000002">
    <property type="protein sequence ID" value="MBB6522248.1"/>
    <property type="molecule type" value="Genomic_DNA"/>
</dbReference>
<dbReference type="PANTHER" id="PTHR45663:SF11">
    <property type="entry name" value="GEO12009P1"/>
    <property type="match status" value="1"/>
</dbReference>
<reference evidence="6 7" key="1">
    <citation type="submission" date="2020-08" db="EMBL/GenBank/DDBJ databases">
        <title>Genomic Encyclopedia of Type Strains, Phase IV (KMG-IV): sequencing the most valuable type-strain genomes for metagenomic binning, comparative biology and taxonomic classification.</title>
        <authorList>
            <person name="Goeker M."/>
        </authorList>
    </citation>
    <scope>NUCLEOTIDE SEQUENCE [LARGE SCALE GENOMIC DNA]</scope>
    <source>
        <strain evidence="6 7">DSM 22368</strain>
    </source>
</reference>
<dbReference type="InterPro" id="IPR017937">
    <property type="entry name" value="Thioredoxin_CS"/>
</dbReference>
<dbReference type="Proteomes" id="UP000528457">
    <property type="component" value="Unassembled WGS sequence"/>
</dbReference>
<dbReference type="InParanoid" id="A0A7X0JV20"/>
<accession>A0A7X0JV20</accession>
<proteinExistence type="predicted"/>
<keyword evidence="4" id="KW-0676">Redox-active center</keyword>
<gene>
    <name evidence="6" type="ORF">HNR48_002533</name>
</gene>
<sequence length="109" mass="12210">MSNRLIELSKSGHTSNPPLLLLWFSAQWCGPCRTMIPVFNQAQDSYAEVMNIIKVDVDQEQQLVSEFGIRAVPSFVLVGPNGVVDSRSGLAGYEELSQWFDHHLATFQN</sequence>
<evidence type="ECO:0000256" key="1">
    <source>
        <dbReference type="ARBA" id="ARBA00022448"/>
    </source>
</evidence>
<dbReference type="Pfam" id="PF00085">
    <property type="entry name" value="Thioredoxin"/>
    <property type="match status" value="1"/>
</dbReference>
<dbReference type="GO" id="GO:0005737">
    <property type="term" value="C:cytoplasm"/>
    <property type="evidence" value="ECO:0007669"/>
    <property type="project" value="TreeGrafter"/>
</dbReference>
<evidence type="ECO:0000256" key="4">
    <source>
        <dbReference type="ARBA" id="ARBA00023284"/>
    </source>
</evidence>
<keyword evidence="1" id="KW-0813">Transport</keyword>
<organism evidence="6 7">
    <name type="scientific">Pseudoteredinibacter isoporae</name>
    <dbReference type="NCBI Taxonomy" id="570281"/>
    <lineage>
        <taxon>Bacteria</taxon>
        <taxon>Pseudomonadati</taxon>
        <taxon>Pseudomonadota</taxon>
        <taxon>Gammaproteobacteria</taxon>
        <taxon>Cellvibrionales</taxon>
        <taxon>Cellvibrionaceae</taxon>
        <taxon>Pseudoteredinibacter</taxon>
    </lineage>
</organism>
<dbReference type="GO" id="GO:0015035">
    <property type="term" value="F:protein-disulfide reductase activity"/>
    <property type="evidence" value="ECO:0007669"/>
    <property type="project" value="TreeGrafter"/>
</dbReference>
<comment type="caution">
    <text evidence="6">The sequence shown here is derived from an EMBL/GenBank/DDBJ whole genome shotgun (WGS) entry which is preliminary data.</text>
</comment>
<evidence type="ECO:0000259" key="5">
    <source>
        <dbReference type="PROSITE" id="PS51352"/>
    </source>
</evidence>
<protein>
    <submittedName>
        <fullName evidence="6">Thioredoxin-like negative regulator of GroEL</fullName>
    </submittedName>
</protein>
<dbReference type="InterPro" id="IPR036249">
    <property type="entry name" value="Thioredoxin-like_sf"/>
</dbReference>
<dbReference type="RefSeq" id="WP_166846338.1">
    <property type="nucleotide sequence ID" value="NZ_JAAONY010000002.1"/>
</dbReference>
<evidence type="ECO:0000256" key="3">
    <source>
        <dbReference type="ARBA" id="ARBA00023157"/>
    </source>
</evidence>
<dbReference type="PROSITE" id="PS51352">
    <property type="entry name" value="THIOREDOXIN_2"/>
    <property type="match status" value="1"/>
</dbReference>
<evidence type="ECO:0000313" key="6">
    <source>
        <dbReference type="EMBL" id="MBB6522248.1"/>
    </source>
</evidence>
<dbReference type="InterPro" id="IPR013766">
    <property type="entry name" value="Thioredoxin_domain"/>
</dbReference>
<evidence type="ECO:0000256" key="2">
    <source>
        <dbReference type="ARBA" id="ARBA00022982"/>
    </source>
</evidence>
<dbReference type="PANTHER" id="PTHR45663">
    <property type="entry name" value="GEO12009P1"/>
    <property type="match status" value="1"/>
</dbReference>
<dbReference type="CDD" id="cd02947">
    <property type="entry name" value="TRX_family"/>
    <property type="match status" value="1"/>
</dbReference>
<keyword evidence="3" id="KW-1015">Disulfide bond</keyword>